<feature type="domain" description="Luciferase-like" evidence="3">
    <location>
        <begin position="22"/>
        <end position="305"/>
    </location>
</feature>
<dbReference type="AlphaFoldDB" id="A0A2S6GLR0"/>
<dbReference type="InterPro" id="IPR050766">
    <property type="entry name" value="Bact_Lucif_Oxidored"/>
</dbReference>
<dbReference type="Pfam" id="PF00296">
    <property type="entry name" value="Bac_luciferase"/>
    <property type="match status" value="1"/>
</dbReference>
<dbReference type="GO" id="GO:0016705">
    <property type="term" value="F:oxidoreductase activity, acting on paired donors, with incorporation or reduction of molecular oxygen"/>
    <property type="evidence" value="ECO:0007669"/>
    <property type="project" value="InterPro"/>
</dbReference>
<reference evidence="4 5" key="1">
    <citation type="submission" date="2018-02" db="EMBL/GenBank/DDBJ databases">
        <title>Genomic Encyclopedia of Archaeal and Bacterial Type Strains, Phase II (KMG-II): from individual species to whole genera.</title>
        <authorList>
            <person name="Goeker M."/>
        </authorList>
    </citation>
    <scope>NUCLEOTIDE SEQUENCE [LARGE SCALE GENOMIC DNA]</scope>
    <source>
        <strain evidence="4 5">YU 961-1</strain>
    </source>
</reference>
<dbReference type="GO" id="GO:0004497">
    <property type="term" value="F:monooxygenase activity"/>
    <property type="evidence" value="ECO:0007669"/>
    <property type="project" value="UniProtKB-KW"/>
</dbReference>
<sequence>MRVGLGYLNMAPAGDAATTAASHADLFHDVRWAQDKGFAGIWITEHHFSTYSLTSAPLLLLAKASAIAPGLRLGTSIVVLPFWDPVRLATDALTLDALTGGRFDLGIGRGYQPHEFLAFGKQVTQNRALFEEALEVIMRVFTTEDFTFEGEHFRVDAPMTVLPRPTQTPHPPVWMAATSRESLRTAVRRGFNPMLPAVTTLPEIHERRRWILEEGGDLDRVEFQVNRFVYCGEDAESRELVVREIARQLMTSAGLTRGVHPVRGTAVTPDELDPAYLEKARGLLVSGSSDEVVARFRELVDAGITYVIAGFNFGYLPKEVALRSMETFASEVLPHVDRLSPQTVAG</sequence>
<keyword evidence="2 4" id="KW-0503">Monooxygenase</keyword>
<comment type="caution">
    <text evidence="4">The sequence shown here is derived from an EMBL/GenBank/DDBJ whole genome shotgun (WGS) entry which is preliminary data.</text>
</comment>
<dbReference type="Proteomes" id="UP000239203">
    <property type="component" value="Unassembled WGS sequence"/>
</dbReference>
<keyword evidence="5" id="KW-1185">Reference proteome</keyword>
<dbReference type="SUPFAM" id="SSF51679">
    <property type="entry name" value="Bacterial luciferase-like"/>
    <property type="match status" value="1"/>
</dbReference>
<gene>
    <name evidence="4" type="ORF">CLV40_111132</name>
</gene>
<evidence type="ECO:0000256" key="2">
    <source>
        <dbReference type="ARBA" id="ARBA00023033"/>
    </source>
</evidence>
<evidence type="ECO:0000256" key="1">
    <source>
        <dbReference type="ARBA" id="ARBA00023002"/>
    </source>
</evidence>
<dbReference type="GO" id="GO:0005829">
    <property type="term" value="C:cytosol"/>
    <property type="evidence" value="ECO:0007669"/>
    <property type="project" value="TreeGrafter"/>
</dbReference>
<dbReference type="PANTHER" id="PTHR30137:SF8">
    <property type="entry name" value="BLR5498 PROTEIN"/>
    <property type="match status" value="1"/>
</dbReference>
<dbReference type="InterPro" id="IPR036661">
    <property type="entry name" value="Luciferase-like_sf"/>
</dbReference>
<organism evidence="4 5">
    <name type="scientific">Actinokineospora auranticolor</name>
    <dbReference type="NCBI Taxonomy" id="155976"/>
    <lineage>
        <taxon>Bacteria</taxon>
        <taxon>Bacillati</taxon>
        <taxon>Actinomycetota</taxon>
        <taxon>Actinomycetes</taxon>
        <taxon>Pseudonocardiales</taxon>
        <taxon>Pseudonocardiaceae</taxon>
        <taxon>Actinokineospora</taxon>
    </lineage>
</organism>
<name>A0A2S6GLR0_9PSEU</name>
<dbReference type="Gene3D" id="3.20.20.30">
    <property type="entry name" value="Luciferase-like domain"/>
    <property type="match status" value="1"/>
</dbReference>
<keyword evidence="1" id="KW-0560">Oxidoreductase</keyword>
<evidence type="ECO:0000313" key="5">
    <source>
        <dbReference type="Proteomes" id="UP000239203"/>
    </source>
</evidence>
<dbReference type="RefSeq" id="WP_104480641.1">
    <property type="nucleotide sequence ID" value="NZ_CP154825.1"/>
</dbReference>
<dbReference type="OrthoDB" id="7903015at2"/>
<accession>A0A2S6GLR0</accession>
<protein>
    <submittedName>
        <fullName evidence="4">Alkanesulfonate monooxygenase SsuD/methylene tetrahydromethanopterin reductase-like flavin-dependent oxidoreductase (Luciferase family)</fullName>
    </submittedName>
</protein>
<evidence type="ECO:0000259" key="3">
    <source>
        <dbReference type="Pfam" id="PF00296"/>
    </source>
</evidence>
<evidence type="ECO:0000313" key="4">
    <source>
        <dbReference type="EMBL" id="PPK66168.1"/>
    </source>
</evidence>
<dbReference type="EMBL" id="PTIX01000011">
    <property type="protein sequence ID" value="PPK66168.1"/>
    <property type="molecule type" value="Genomic_DNA"/>
</dbReference>
<dbReference type="InterPro" id="IPR011251">
    <property type="entry name" value="Luciferase-like_dom"/>
</dbReference>
<proteinExistence type="predicted"/>
<dbReference type="PANTHER" id="PTHR30137">
    <property type="entry name" value="LUCIFERASE-LIKE MONOOXYGENASE"/>
    <property type="match status" value="1"/>
</dbReference>